<organism evidence="4 5">
    <name type="scientific">Paxillus rubicundulus Ve08.2h10</name>
    <dbReference type="NCBI Taxonomy" id="930991"/>
    <lineage>
        <taxon>Eukaryota</taxon>
        <taxon>Fungi</taxon>
        <taxon>Dikarya</taxon>
        <taxon>Basidiomycota</taxon>
        <taxon>Agaricomycotina</taxon>
        <taxon>Agaricomycetes</taxon>
        <taxon>Agaricomycetidae</taxon>
        <taxon>Boletales</taxon>
        <taxon>Paxilineae</taxon>
        <taxon>Paxillaceae</taxon>
        <taxon>Paxillus</taxon>
    </lineage>
</organism>
<evidence type="ECO:0000313" key="4">
    <source>
        <dbReference type="EMBL" id="KIK93711.1"/>
    </source>
</evidence>
<evidence type="ECO:0000256" key="1">
    <source>
        <dbReference type="SAM" id="Coils"/>
    </source>
</evidence>
<dbReference type="Pfam" id="PF16278">
    <property type="entry name" value="zf-C2HE"/>
    <property type="match status" value="1"/>
</dbReference>
<dbReference type="GO" id="GO:1990165">
    <property type="term" value="F:single-strand break-containing DNA binding"/>
    <property type="evidence" value="ECO:0007669"/>
    <property type="project" value="TreeGrafter"/>
</dbReference>
<reference evidence="5" key="2">
    <citation type="submission" date="2015-01" db="EMBL/GenBank/DDBJ databases">
        <title>Evolutionary Origins and Diversification of the Mycorrhizal Mutualists.</title>
        <authorList>
            <consortium name="DOE Joint Genome Institute"/>
            <consortium name="Mycorrhizal Genomics Consortium"/>
            <person name="Kohler A."/>
            <person name="Kuo A."/>
            <person name="Nagy L.G."/>
            <person name="Floudas D."/>
            <person name="Copeland A."/>
            <person name="Barry K.W."/>
            <person name="Cichocki N."/>
            <person name="Veneault-Fourrey C."/>
            <person name="LaButti K."/>
            <person name="Lindquist E.A."/>
            <person name="Lipzen A."/>
            <person name="Lundell T."/>
            <person name="Morin E."/>
            <person name="Murat C."/>
            <person name="Riley R."/>
            <person name="Ohm R."/>
            <person name="Sun H."/>
            <person name="Tunlid A."/>
            <person name="Henrissat B."/>
            <person name="Grigoriev I.V."/>
            <person name="Hibbett D.S."/>
            <person name="Martin F."/>
        </authorList>
    </citation>
    <scope>NUCLEOTIDE SEQUENCE [LARGE SCALE GENOMIC DNA]</scope>
    <source>
        <strain evidence="5">Ve08.2h10</strain>
    </source>
</reference>
<keyword evidence="5" id="KW-1185">Reference proteome</keyword>
<gene>
    <name evidence="4" type="ORF">PAXRUDRAFT_828697</name>
</gene>
<dbReference type="STRING" id="930991.A0A0D0DVS6"/>
<dbReference type="FunCoup" id="A0A0D0DVS6">
    <property type="interactions" value="421"/>
</dbReference>
<dbReference type="PANTHER" id="PTHR12486:SF4">
    <property type="entry name" value="APRATAXIN"/>
    <property type="match status" value="1"/>
</dbReference>
<dbReference type="SUPFAM" id="SSF54197">
    <property type="entry name" value="HIT-like"/>
    <property type="match status" value="1"/>
</dbReference>
<reference evidence="4 5" key="1">
    <citation type="submission" date="2014-04" db="EMBL/GenBank/DDBJ databases">
        <authorList>
            <consortium name="DOE Joint Genome Institute"/>
            <person name="Kuo A."/>
            <person name="Kohler A."/>
            <person name="Jargeat P."/>
            <person name="Nagy L.G."/>
            <person name="Floudas D."/>
            <person name="Copeland A."/>
            <person name="Barry K.W."/>
            <person name="Cichocki N."/>
            <person name="Veneault-Fourrey C."/>
            <person name="LaButti K."/>
            <person name="Lindquist E.A."/>
            <person name="Lipzen A."/>
            <person name="Lundell T."/>
            <person name="Morin E."/>
            <person name="Murat C."/>
            <person name="Sun H."/>
            <person name="Tunlid A."/>
            <person name="Henrissat B."/>
            <person name="Grigoriev I.V."/>
            <person name="Hibbett D.S."/>
            <person name="Martin F."/>
            <person name="Nordberg H.P."/>
            <person name="Cantor M.N."/>
            <person name="Hua S.X."/>
        </authorList>
    </citation>
    <scope>NUCLEOTIDE SEQUENCE [LARGE SCALE GENOMIC DNA]</scope>
    <source>
        <strain evidence="4 5">Ve08.2h10</strain>
    </source>
</reference>
<dbReference type="GO" id="GO:0030983">
    <property type="term" value="F:mismatched DNA binding"/>
    <property type="evidence" value="ECO:0007669"/>
    <property type="project" value="TreeGrafter"/>
</dbReference>
<dbReference type="Proteomes" id="UP000054538">
    <property type="component" value="Unassembled WGS sequence"/>
</dbReference>
<dbReference type="EMBL" id="KN825163">
    <property type="protein sequence ID" value="KIK93711.1"/>
    <property type="molecule type" value="Genomic_DNA"/>
</dbReference>
<feature type="region of interest" description="Disordered" evidence="2">
    <location>
        <begin position="204"/>
        <end position="251"/>
    </location>
</feature>
<evidence type="ECO:0000259" key="3">
    <source>
        <dbReference type="Pfam" id="PF16278"/>
    </source>
</evidence>
<name>A0A0D0DVS6_9AGAM</name>
<dbReference type="HOGENOM" id="CLU_066882_1_1_1"/>
<dbReference type="GO" id="GO:0003725">
    <property type="term" value="F:double-stranded RNA binding"/>
    <property type="evidence" value="ECO:0007669"/>
    <property type="project" value="TreeGrafter"/>
</dbReference>
<dbReference type="InParanoid" id="A0A0D0DVS6"/>
<proteinExistence type="predicted"/>
<dbReference type="Gene3D" id="3.30.428.10">
    <property type="entry name" value="HIT-like"/>
    <property type="match status" value="1"/>
</dbReference>
<dbReference type="GO" id="GO:0033699">
    <property type="term" value="F:DNA 5'-adenosine monophosphate hydrolase activity"/>
    <property type="evidence" value="ECO:0007669"/>
    <property type="project" value="TreeGrafter"/>
</dbReference>
<dbReference type="GO" id="GO:0003697">
    <property type="term" value="F:single-stranded DNA binding"/>
    <property type="evidence" value="ECO:0007669"/>
    <property type="project" value="TreeGrafter"/>
</dbReference>
<evidence type="ECO:0000256" key="2">
    <source>
        <dbReference type="SAM" id="MobiDB-lite"/>
    </source>
</evidence>
<feature type="coiled-coil region" evidence="1">
    <location>
        <begin position="71"/>
        <end position="98"/>
    </location>
</feature>
<protein>
    <recommendedName>
        <fullName evidence="3">Aprataxin C2HE/C2H2/C2HC zinc finger domain-containing protein</fullName>
    </recommendedName>
</protein>
<sequence>MSNLTVLRDYARKEKPESLPPSVLFNFTDTCLTVFDAFPKSIFHFLVLPRVRPPLSVVRLANLGSLLKGDKERAKEVLKDLSKEADHVKELIREEMQKRYGFQWEIWTGFHAVSSMEHLHLHILSNDLCSEKMKTKKHYNSFHPTLGFFLHLHEVLSWFDEEPSYFQKMSQLKKSDYEPSLKESLCCWKCERDMKNMPALKAHLQQTWDGEARKEKAKLKRKRRRNDPSPDPVADSDIKEPARKKPSPGAT</sequence>
<dbReference type="Pfam" id="PF11969">
    <property type="entry name" value="DcpS_C"/>
    <property type="match status" value="1"/>
</dbReference>
<dbReference type="InterPro" id="IPR032566">
    <property type="entry name" value="Znf-C2HE"/>
</dbReference>
<dbReference type="GO" id="GO:0005634">
    <property type="term" value="C:nucleus"/>
    <property type="evidence" value="ECO:0007669"/>
    <property type="project" value="TreeGrafter"/>
</dbReference>
<evidence type="ECO:0000313" key="5">
    <source>
        <dbReference type="Proteomes" id="UP000054538"/>
    </source>
</evidence>
<dbReference type="OrthoDB" id="3512845at2759"/>
<feature type="compositionally biased region" description="Basic residues" evidence="2">
    <location>
        <begin position="215"/>
        <end position="225"/>
    </location>
</feature>
<dbReference type="AlphaFoldDB" id="A0A0D0DVS6"/>
<feature type="domain" description="Aprataxin C2HE/C2H2/C2HC zinc finger" evidence="3">
    <location>
        <begin position="145"/>
        <end position="209"/>
    </location>
</feature>
<accession>A0A0D0DVS6</accession>
<dbReference type="PANTHER" id="PTHR12486">
    <property type="entry name" value="APRATAXIN-RELATED"/>
    <property type="match status" value="1"/>
</dbReference>
<dbReference type="InterPro" id="IPR036265">
    <property type="entry name" value="HIT-like_sf"/>
</dbReference>
<keyword evidence="1" id="KW-0175">Coiled coil</keyword>
<dbReference type="GO" id="GO:0000012">
    <property type="term" value="P:single strand break repair"/>
    <property type="evidence" value="ECO:0007669"/>
    <property type="project" value="TreeGrafter"/>
</dbReference>